<evidence type="ECO:0000313" key="2">
    <source>
        <dbReference type="EMBL" id="KAA6354660.1"/>
    </source>
</evidence>
<comment type="caution">
    <text evidence="2">The sequence shown here is derived from an EMBL/GenBank/DDBJ whole genome shotgun (WGS) entry which is preliminary data.</text>
</comment>
<organism evidence="2 3">
    <name type="scientific">Streblomastix strix</name>
    <dbReference type="NCBI Taxonomy" id="222440"/>
    <lineage>
        <taxon>Eukaryota</taxon>
        <taxon>Metamonada</taxon>
        <taxon>Preaxostyla</taxon>
        <taxon>Oxymonadida</taxon>
        <taxon>Streblomastigidae</taxon>
        <taxon>Streblomastix</taxon>
    </lineage>
</organism>
<protein>
    <submittedName>
        <fullName evidence="2">Uncharacterized protein</fullName>
    </submittedName>
</protein>
<dbReference type="AlphaFoldDB" id="A0A5J4TAU0"/>
<evidence type="ECO:0000256" key="1">
    <source>
        <dbReference type="SAM" id="MobiDB-lite"/>
    </source>
</evidence>
<feature type="compositionally biased region" description="Basic and acidic residues" evidence="1">
    <location>
        <begin position="20"/>
        <end position="29"/>
    </location>
</feature>
<accession>A0A5J4TAU0</accession>
<feature type="non-terminal residue" evidence="2">
    <location>
        <position position="1"/>
    </location>
</feature>
<sequence>DGAYGLMNLKPVDDQSDGGHGWEELRGESDDPDLEDREYDECDEQSSVVVLDDAEDDSEEQDSSSLALLRFLRLYYLSCGWLIDIYLSQQKQECDSVFI</sequence>
<feature type="compositionally biased region" description="Acidic residues" evidence="1">
    <location>
        <begin position="30"/>
        <end position="44"/>
    </location>
</feature>
<dbReference type="EMBL" id="SNRW01035920">
    <property type="protein sequence ID" value="KAA6354660.1"/>
    <property type="molecule type" value="Genomic_DNA"/>
</dbReference>
<evidence type="ECO:0000313" key="3">
    <source>
        <dbReference type="Proteomes" id="UP000324800"/>
    </source>
</evidence>
<dbReference type="Proteomes" id="UP000324800">
    <property type="component" value="Unassembled WGS sequence"/>
</dbReference>
<proteinExistence type="predicted"/>
<name>A0A5J4TAU0_9EUKA</name>
<gene>
    <name evidence="2" type="ORF">EZS28_049813</name>
</gene>
<reference evidence="2 3" key="1">
    <citation type="submission" date="2019-03" db="EMBL/GenBank/DDBJ databases">
        <title>Single cell metagenomics reveals metabolic interactions within the superorganism composed of flagellate Streblomastix strix and complex community of Bacteroidetes bacteria on its surface.</title>
        <authorList>
            <person name="Treitli S.C."/>
            <person name="Kolisko M."/>
            <person name="Husnik F."/>
            <person name="Keeling P."/>
            <person name="Hampl V."/>
        </authorList>
    </citation>
    <scope>NUCLEOTIDE SEQUENCE [LARGE SCALE GENOMIC DNA]</scope>
    <source>
        <strain evidence="2">ST1C</strain>
    </source>
</reference>
<feature type="region of interest" description="Disordered" evidence="1">
    <location>
        <begin position="1"/>
        <end position="45"/>
    </location>
</feature>